<dbReference type="RefSeq" id="WP_138002588.1">
    <property type="nucleotide sequence ID" value="NZ_QGQD01000054.1"/>
</dbReference>
<dbReference type="InterPro" id="IPR013378">
    <property type="entry name" value="InlB-like_B-rpt"/>
</dbReference>
<dbReference type="NCBIfam" id="TIGR02543">
    <property type="entry name" value="List_Bact_rpt"/>
    <property type="match status" value="1"/>
</dbReference>
<dbReference type="SMART" id="SM00645">
    <property type="entry name" value="Pept_C1"/>
    <property type="match status" value="1"/>
</dbReference>
<comment type="subcellular location">
    <subcellularLocation>
        <location evidence="1">Cell envelope</location>
    </subcellularLocation>
</comment>
<dbReference type="Proteomes" id="UP000306509">
    <property type="component" value="Unassembled WGS sequence"/>
</dbReference>
<feature type="domain" description="Peptidase C1A papain C-terminal" evidence="5">
    <location>
        <begin position="78"/>
        <end position="347"/>
    </location>
</feature>
<dbReference type="InterPro" id="IPR038765">
    <property type="entry name" value="Papain-like_cys_pep_sf"/>
</dbReference>
<sequence precursor="true">MKEKKLLQYIGKFTQTAALSLFFLSAVSLTAFAENETPERLGSDQKPEISDMGHIPSGIDQQFYNYEGRSRRRTRSVLPQQFDLRQQTLASPVKNQSPWGSCWAFGTLSAMESSVMVQASGSRSTNAEIPDYSERHLTWFSYQQQEGEGIISAKGQPFDVGGNRQIATGLLSSWAGVELESQVPYLTGKSQVWSVDKEKLYDSAGHLQNADFLPGTAVFDNYAAKSGYRLDRDAVNTIKKALMNNGAVDVSYYADQSRPDQTSVNGTYINNKTYAQYTDQYLTANHEVSIVGWDDDYSADNFLPNRRPPGNGAWIVKNSWGKNWGNEGCFYLSYYDQSVCEFTSFYLDLPDNEGNYRYDHNYQYDFLGMKSVYGILRYPQSKVMVANVFTAGAYETLKAVSAVTTEPGSEVRVQVYKNPEGDNPQSGMLVAEQTETVSYGGYHTLELEKPLLLQTGDQFSVVQLITGDKGSYVPLELASTSPVFGGEAFTNAKVEKGQSFWNQGNGWTDLAENPYKSNNVYSGNVMIKAFTVDNAVTARVKSVTVDSLDSRMQEIESGISAEVSDSQEVQITLPPASAFVRIHPVLEDQGEVEIQIDDQIYNGEDAIPRSAFEDKIVTVVGKGQSGSICYKYRFTVPDTVLTDNGVTLTDSRSYLPKGVNFSARVCDMEEGIYDEIRESLSRIGGRLFTVYAISTTADGNEISLSSEENVVLHFPKPLEYEEDRTRLFAVRVTEDHLLTEISDMEDGLQAPVNHIGNAYYVVAETKKSAQNPPAQAEIAELPDAVTDYSIVVKVVYGQEYSIDNGGNWKMAEQTEGGFSGLFEGLLPGTDYQVITRFAETEDTAASKPSVPLHVRTKNAPPQAPDAPAVLERLDRKITVQTVPGQEYAIKLSAEDNYGEWQAEGIFEGLNPETEYDIIARICETDTAMASSAGNPAQARTKAEPPAAVEKPQLLYATDNSITVQARPGQEYILIDQVSGEEVIDVLSSAGDDALNAAANKPEDFINDGANWQESGIFTGLQPETEYLIFARKSGTETEMPGKVSEGLVAETRKVAPYAVSAPVVIKRTDISVEVETQPGQEYSIKVSGETEFAQWQDSGLFERLEPGTEYEIATRIAENGKTAAGNTSEVLSLRTKDSAPQAPAAPEAAQRLDHSIIVNTVPGQVYAITTESSINGDALIWQSSGIFERLEDQAWYYIFTKQAETDTVMESAVSEPLIVLTLQSSAEAPDVPQLKSAGSDFITIKEMSGQEYSINEGKNWQRGSTFSGLVPNRIYRVITRVCRTANKMESPVSQALDVRTDKRNAVAPAAPVSIGITETAVTIRTVNGLEYSIDGGKRWQNGGVFSGLRPNTNYRVHARSKENEIYKASPLSQVLSVTTKKISEFQVILNGNGGKTDRSSFKAKNGNRYGSLPTPKKSKYAFKGWYTAKTGGKKITSGSVVSLQKKQTLYAHWSKVSTARVSSIKLSNSKKRQLAVKIKDVKGAGGYQICYAENASFKKSRKSLNTTKTSKKISKLKKGRTYYVKVRAYKKDSCGKRIYGKYSKVKRIVIKK</sequence>
<feature type="region of interest" description="Disordered" evidence="3">
    <location>
        <begin position="842"/>
        <end position="865"/>
    </location>
</feature>
<dbReference type="InterPro" id="IPR042229">
    <property type="entry name" value="Listeria/Bacterioides_rpt_sf"/>
</dbReference>
<organism evidence="6 7">
    <name type="scientific">Robinsoniella peoriensis</name>
    <dbReference type="NCBI Taxonomy" id="180332"/>
    <lineage>
        <taxon>Bacteria</taxon>
        <taxon>Bacillati</taxon>
        <taxon>Bacillota</taxon>
        <taxon>Clostridia</taxon>
        <taxon>Lachnospirales</taxon>
        <taxon>Lachnospiraceae</taxon>
        <taxon>Robinsoniella</taxon>
    </lineage>
</organism>
<dbReference type="Pfam" id="PF18560">
    <property type="entry name" value="Lectin_like"/>
    <property type="match status" value="1"/>
</dbReference>
<feature type="chain" id="PRO_5020257532" evidence="4">
    <location>
        <begin position="34"/>
        <end position="1552"/>
    </location>
</feature>
<dbReference type="GO" id="GO:0030313">
    <property type="term" value="C:cell envelope"/>
    <property type="evidence" value="ECO:0007669"/>
    <property type="project" value="UniProtKB-SubCell"/>
</dbReference>
<dbReference type="InterPro" id="IPR013128">
    <property type="entry name" value="Peptidase_C1A"/>
</dbReference>
<evidence type="ECO:0000313" key="6">
    <source>
        <dbReference type="EMBL" id="TLD00504.1"/>
    </source>
</evidence>
<dbReference type="InterPro" id="IPR013783">
    <property type="entry name" value="Ig-like_fold"/>
</dbReference>
<dbReference type="SUPFAM" id="SSF49265">
    <property type="entry name" value="Fibronectin type III"/>
    <property type="match status" value="1"/>
</dbReference>
<dbReference type="GO" id="GO:0008234">
    <property type="term" value="F:cysteine-type peptidase activity"/>
    <property type="evidence" value="ECO:0007669"/>
    <property type="project" value="InterPro"/>
</dbReference>
<dbReference type="Gene3D" id="3.90.70.10">
    <property type="entry name" value="Cysteine proteinases"/>
    <property type="match status" value="1"/>
</dbReference>
<dbReference type="SUPFAM" id="SSF54001">
    <property type="entry name" value="Cysteine proteinases"/>
    <property type="match status" value="1"/>
</dbReference>
<dbReference type="Pfam" id="PF09479">
    <property type="entry name" value="Flg_new"/>
    <property type="match status" value="1"/>
</dbReference>
<dbReference type="CDD" id="cd02619">
    <property type="entry name" value="Peptidase_C1"/>
    <property type="match status" value="1"/>
</dbReference>
<dbReference type="PROSITE" id="PS00139">
    <property type="entry name" value="THIOL_PROTEASE_CYS"/>
    <property type="match status" value="1"/>
</dbReference>
<dbReference type="Pfam" id="PF00112">
    <property type="entry name" value="Peptidase_C1"/>
    <property type="match status" value="1"/>
</dbReference>
<protein>
    <submittedName>
        <fullName evidence="6">Papain family cysteine protease</fullName>
    </submittedName>
</protein>
<keyword evidence="6" id="KW-0378">Hydrolase</keyword>
<comment type="similarity">
    <text evidence="2">Belongs to the peptidase C1 family.</text>
</comment>
<reference evidence="6 7" key="1">
    <citation type="journal article" date="2019" name="Anaerobe">
        <title>Detection of Robinsoniella peoriensis in multiple bone samples of a trauma patient.</title>
        <authorList>
            <person name="Schrottner P."/>
            <person name="Hartwich K."/>
            <person name="Bunk B."/>
            <person name="Schober I."/>
            <person name="Helbig S."/>
            <person name="Rudolph W.W."/>
            <person name="Gunzer F."/>
        </authorList>
    </citation>
    <scope>NUCLEOTIDE SEQUENCE [LARGE SCALE GENOMIC DNA]</scope>
    <source>
        <strain evidence="6 7">DSM 106044</strain>
    </source>
</reference>
<feature type="signal peptide" evidence="4">
    <location>
        <begin position="1"/>
        <end position="33"/>
    </location>
</feature>
<dbReference type="PANTHER" id="PTHR12411">
    <property type="entry name" value="CYSTEINE PROTEASE FAMILY C1-RELATED"/>
    <property type="match status" value="1"/>
</dbReference>
<evidence type="ECO:0000256" key="2">
    <source>
        <dbReference type="ARBA" id="ARBA00008455"/>
    </source>
</evidence>
<evidence type="ECO:0000313" key="7">
    <source>
        <dbReference type="Proteomes" id="UP000306509"/>
    </source>
</evidence>
<evidence type="ECO:0000256" key="3">
    <source>
        <dbReference type="SAM" id="MobiDB-lite"/>
    </source>
</evidence>
<name>A0A4U8Q800_9FIRM</name>
<comment type="caution">
    <text evidence="6">The sequence shown here is derived from an EMBL/GenBank/DDBJ whole genome shotgun (WGS) entry which is preliminary data.</text>
</comment>
<keyword evidence="4" id="KW-0732">Signal</keyword>
<dbReference type="GO" id="GO:0006508">
    <property type="term" value="P:proteolysis"/>
    <property type="evidence" value="ECO:0007669"/>
    <property type="project" value="UniProtKB-KW"/>
</dbReference>
<dbReference type="InterPro" id="IPR040528">
    <property type="entry name" value="Lectin-like"/>
</dbReference>
<dbReference type="Gene3D" id="2.60.40.4270">
    <property type="entry name" value="Listeria-Bacteroides repeat domain"/>
    <property type="match status" value="1"/>
</dbReference>
<proteinExistence type="inferred from homology"/>
<evidence type="ECO:0000256" key="4">
    <source>
        <dbReference type="SAM" id="SignalP"/>
    </source>
</evidence>
<keyword evidence="6" id="KW-0645">Protease</keyword>
<dbReference type="Gene3D" id="2.60.40.10">
    <property type="entry name" value="Immunoglobulins"/>
    <property type="match status" value="1"/>
</dbReference>
<dbReference type="InterPro" id="IPR000668">
    <property type="entry name" value="Peptidase_C1A_C"/>
</dbReference>
<evidence type="ECO:0000256" key="1">
    <source>
        <dbReference type="ARBA" id="ARBA00004196"/>
    </source>
</evidence>
<dbReference type="InterPro" id="IPR036116">
    <property type="entry name" value="FN3_sf"/>
</dbReference>
<gene>
    <name evidence="6" type="ORF">DSM106044_02637</name>
</gene>
<dbReference type="STRING" id="180332.GCA_000797495_01358"/>
<evidence type="ECO:0000259" key="5">
    <source>
        <dbReference type="SMART" id="SM00645"/>
    </source>
</evidence>
<dbReference type="InterPro" id="IPR000169">
    <property type="entry name" value="Pept_cys_AS"/>
</dbReference>
<keyword evidence="7" id="KW-1185">Reference proteome</keyword>
<dbReference type="EMBL" id="QGQD01000054">
    <property type="protein sequence ID" value="TLD00504.1"/>
    <property type="molecule type" value="Genomic_DNA"/>
</dbReference>
<accession>A0A4U8Q800</accession>